<dbReference type="STRING" id="45286.A0A109V006"/>
<reference evidence="11 12" key="1">
    <citation type="submission" date="2016-01" db="EMBL/GenBank/DDBJ databases">
        <title>Genome sequence of the yeast Holleya sinecauda.</title>
        <authorList>
            <person name="Dietrich F.S."/>
        </authorList>
    </citation>
    <scope>NUCLEOTIDE SEQUENCE [LARGE SCALE GENOMIC DNA]</scope>
    <source>
        <strain evidence="11 12">ATCC 58844</strain>
    </source>
</reference>
<feature type="chain" id="PRO_5007141059" evidence="9">
    <location>
        <begin position="22"/>
        <end position="387"/>
    </location>
</feature>
<dbReference type="GO" id="GO:0005886">
    <property type="term" value="C:plasma membrane"/>
    <property type="evidence" value="ECO:0007669"/>
    <property type="project" value="TreeGrafter"/>
</dbReference>
<feature type="signal peptide" evidence="9">
    <location>
        <begin position="1"/>
        <end position="21"/>
    </location>
</feature>
<evidence type="ECO:0000256" key="5">
    <source>
        <dbReference type="ARBA" id="ARBA00023136"/>
    </source>
</evidence>
<feature type="region of interest" description="Disordered" evidence="7">
    <location>
        <begin position="307"/>
        <end position="387"/>
    </location>
</feature>
<dbReference type="PANTHER" id="PTHR24269:SF16">
    <property type="entry name" value="PROTEIN SLG1"/>
    <property type="match status" value="1"/>
</dbReference>
<dbReference type="PANTHER" id="PTHR24269">
    <property type="entry name" value="KREMEN PROTEIN"/>
    <property type="match status" value="1"/>
</dbReference>
<keyword evidence="6" id="KW-0325">Glycoprotein</keyword>
<keyword evidence="5 8" id="KW-0472">Membrane</keyword>
<dbReference type="AlphaFoldDB" id="A0A109V006"/>
<protein>
    <submittedName>
        <fullName evidence="11">HGL228Wp</fullName>
    </submittedName>
</protein>
<evidence type="ECO:0000256" key="1">
    <source>
        <dbReference type="ARBA" id="ARBA00004167"/>
    </source>
</evidence>
<sequence length="387" mass="41211">MLYFELTNFVLSVLFVVGCMADDYVSQGCYSRSDLKDALKRNNQYKYQSQSYCKMKCGNTALVALIEGDLCYCGDDDSILNKVSPVEDSKCSDPCKGYPYELCGGDDFFTVFLNSKLVDDIKPRSSSSSSSSTSRPSSTASQSSSRSTSSSSSSSSSKPPASSAPSSPSSSPPSSSPPPPTPTTTDDTTSSSSPLSTILSTSEVTTEKTIVNSDNQTRTTVITATNVIYVSPTASSASSSSADPTTTSNPSAVPNRKSLSGGAIAGIVVGVAIFVALALLLAVFLWHRREDEDSDISDFEQKRFHQPYSLGDQDPLPAHPIPPTLSHSNNHGGMAQRQVNPVSHMNGNTSQFSQYPEPTYGQPKIADSSLPDVVTESRHLRIANPDN</sequence>
<evidence type="ECO:0000256" key="3">
    <source>
        <dbReference type="ARBA" id="ARBA00022729"/>
    </source>
</evidence>
<dbReference type="OrthoDB" id="2019572at2759"/>
<evidence type="ECO:0000256" key="9">
    <source>
        <dbReference type="SAM" id="SignalP"/>
    </source>
</evidence>
<keyword evidence="2 8" id="KW-0812">Transmembrane</keyword>
<evidence type="ECO:0000256" key="7">
    <source>
        <dbReference type="SAM" id="MobiDB-lite"/>
    </source>
</evidence>
<feature type="compositionally biased region" description="Pro residues" evidence="7">
    <location>
        <begin position="170"/>
        <end position="182"/>
    </location>
</feature>
<evidence type="ECO:0000256" key="6">
    <source>
        <dbReference type="ARBA" id="ARBA00023180"/>
    </source>
</evidence>
<feature type="region of interest" description="Disordered" evidence="7">
    <location>
        <begin position="122"/>
        <end position="202"/>
    </location>
</feature>
<dbReference type="Proteomes" id="UP000243052">
    <property type="component" value="Chromosome vii"/>
</dbReference>
<dbReference type="RefSeq" id="XP_017989108.1">
    <property type="nucleotide sequence ID" value="XM_018133729.1"/>
</dbReference>
<feature type="compositionally biased region" description="Low complexity" evidence="7">
    <location>
        <begin position="124"/>
        <end position="169"/>
    </location>
</feature>
<keyword evidence="4 8" id="KW-1133">Transmembrane helix</keyword>
<evidence type="ECO:0000256" key="4">
    <source>
        <dbReference type="ARBA" id="ARBA00022989"/>
    </source>
</evidence>
<feature type="domain" description="WSC" evidence="10">
    <location>
        <begin position="23"/>
        <end position="115"/>
    </location>
</feature>
<dbReference type="InterPro" id="IPR002889">
    <property type="entry name" value="WSC_carb-bd"/>
</dbReference>
<gene>
    <name evidence="11" type="ORF">AW171_hschr74124</name>
</gene>
<feature type="compositionally biased region" description="Low complexity" evidence="7">
    <location>
        <begin position="233"/>
        <end position="252"/>
    </location>
</feature>
<keyword evidence="3 9" id="KW-0732">Signal</keyword>
<feature type="compositionally biased region" description="Polar residues" evidence="7">
    <location>
        <begin position="325"/>
        <end position="356"/>
    </location>
</feature>
<evidence type="ECO:0000313" key="11">
    <source>
        <dbReference type="EMBL" id="AMD22112.1"/>
    </source>
</evidence>
<name>A0A109V006_9SACH</name>
<feature type="region of interest" description="Disordered" evidence="7">
    <location>
        <begin position="233"/>
        <end position="257"/>
    </location>
</feature>
<dbReference type="GeneID" id="28725444"/>
<feature type="transmembrane region" description="Helical" evidence="8">
    <location>
        <begin position="263"/>
        <end position="286"/>
    </location>
</feature>
<evidence type="ECO:0000259" key="10">
    <source>
        <dbReference type="PROSITE" id="PS51212"/>
    </source>
</evidence>
<accession>A0A109V006</accession>
<evidence type="ECO:0000256" key="2">
    <source>
        <dbReference type="ARBA" id="ARBA00022692"/>
    </source>
</evidence>
<dbReference type="SMART" id="SM00321">
    <property type="entry name" value="WSC"/>
    <property type="match status" value="1"/>
</dbReference>
<evidence type="ECO:0000313" key="12">
    <source>
        <dbReference type="Proteomes" id="UP000243052"/>
    </source>
</evidence>
<keyword evidence="12" id="KW-1185">Reference proteome</keyword>
<dbReference type="Pfam" id="PF01822">
    <property type="entry name" value="WSC"/>
    <property type="match status" value="1"/>
</dbReference>
<feature type="compositionally biased region" description="Low complexity" evidence="7">
    <location>
        <begin position="183"/>
        <end position="202"/>
    </location>
</feature>
<proteinExistence type="predicted"/>
<dbReference type="InterPro" id="IPR051836">
    <property type="entry name" value="Kremen_rcpt"/>
</dbReference>
<comment type="subcellular location">
    <subcellularLocation>
        <location evidence="1">Membrane</location>
        <topology evidence="1">Single-pass membrane protein</topology>
    </subcellularLocation>
</comment>
<organism evidence="11 12">
    <name type="scientific">Eremothecium sinecaudum</name>
    <dbReference type="NCBI Taxonomy" id="45286"/>
    <lineage>
        <taxon>Eukaryota</taxon>
        <taxon>Fungi</taxon>
        <taxon>Dikarya</taxon>
        <taxon>Ascomycota</taxon>
        <taxon>Saccharomycotina</taxon>
        <taxon>Saccharomycetes</taxon>
        <taxon>Saccharomycetales</taxon>
        <taxon>Saccharomycetaceae</taxon>
        <taxon>Eremothecium</taxon>
    </lineage>
</organism>
<dbReference type="PROSITE" id="PS51212">
    <property type="entry name" value="WSC"/>
    <property type="match status" value="1"/>
</dbReference>
<dbReference type="EMBL" id="CP014247">
    <property type="protein sequence ID" value="AMD22112.1"/>
    <property type="molecule type" value="Genomic_DNA"/>
</dbReference>
<evidence type="ECO:0000256" key="8">
    <source>
        <dbReference type="SAM" id="Phobius"/>
    </source>
</evidence>